<dbReference type="InterPro" id="IPR000092">
    <property type="entry name" value="Polyprenyl_synt"/>
</dbReference>
<evidence type="ECO:0000313" key="14">
    <source>
        <dbReference type="Proteomes" id="UP000326951"/>
    </source>
</evidence>
<evidence type="ECO:0000256" key="1">
    <source>
        <dbReference type="ARBA" id="ARBA00001946"/>
    </source>
</evidence>
<gene>
    <name evidence="13" type="ORF">St703_17610</name>
</gene>
<evidence type="ECO:0000256" key="6">
    <source>
        <dbReference type="ARBA" id="ARBA00022723"/>
    </source>
</evidence>
<dbReference type="InterPro" id="IPR053378">
    <property type="entry name" value="Prenyl_diphosphate_synthase"/>
</dbReference>
<proteinExistence type="inferred from homology"/>
<dbReference type="InterPro" id="IPR033749">
    <property type="entry name" value="Polyprenyl_synt_CS"/>
</dbReference>
<dbReference type="EC" id="2.5.1.10" evidence="3"/>
<reference evidence="13 14" key="1">
    <citation type="submission" date="2019-09" db="EMBL/GenBank/DDBJ databases">
        <title>Complete genome sequence of Sporolactobacillus terrae 70-3.</title>
        <authorList>
            <person name="Tanaka N."/>
            <person name="Shiwa Y."/>
            <person name="Fujita N."/>
            <person name="Tanasupawat S."/>
        </authorList>
    </citation>
    <scope>NUCLEOTIDE SEQUENCE [LARGE SCALE GENOMIC DNA]</scope>
    <source>
        <strain evidence="13 14">70-3</strain>
    </source>
</reference>
<dbReference type="NCBIfam" id="NF045485">
    <property type="entry name" value="FPPsyn"/>
    <property type="match status" value="1"/>
</dbReference>
<comment type="catalytic activity">
    <reaction evidence="11">
        <text>isopentenyl diphosphate + (2E)-geranyl diphosphate = (2E,6E)-farnesyl diphosphate + diphosphate</text>
        <dbReference type="Rhea" id="RHEA:19361"/>
        <dbReference type="ChEBI" id="CHEBI:33019"/>
        <dbReference type="ChEBI" id="CHEBI:58057"/>
        <dbReference type="ChEBI" id="CHEBI:128769"/>
        <dbReference type="ChEBI" id="CHEBI:175763"/>
        <dbReference type="EC" id="2.5.1.10"/>
    </reaction>
</comment>
<dbReference type="CDD" id="cd00685">
    <property type="entry name" value="Trans_IPPS_HT"/>
    <property type="match status" value="1"/>
</dbReference>
<dbReference type="SFLD" id="SFLDG01017">
    <property type="entry name" value="Polyprenyl_Transferase_Like"/>
    <property type="match status" value="1"/>
</dbReference>
<evidence type="ECO:0000256" key="7">
    <source>
        <dbReference type="ARBA" id="ARBA00022842"/>
    </source>
</evidence>
<dbReference type="GO" id="GO:0005737">
    <property type="term" value="C:cytoplasm"/>
    <property type="evidence" value="ECO:0007669"/>
    <property type="project" value="UniProtKB-ARBA"/>
</dbReference>
<dbReference type="SFLD" id="SFLDS00005">
    <property type="entry name" value="Isoprenoid_Synthase_Type_I"/>
    <property type="match status" value="1"/>
</dbReference>
<organism evidence="13 14">
    <name type="scientific">Sporolactobacillus terrae</name>
    <dbReference type="NCBI Taxonomy" id="269673"/>
    <lineage>
        <taxon>Bacteria</taxon>
        <taxon>Bacillati</taxon>
        <taxon>Bacillota</taxon>
        <taxon>Bacilli</taxon>
        <taxon>Bacillales</taxon>
        <taxon>Sporolactobacillaceae</taxon>
        <taxon>Sporolactobacillus</taxon>
    </lineage>
</organism>
<evidence type="ECO:0000256" key="12">
    <source>
        <dbReference type="RuleBase" id="RU004466"/>
    </source>
</evidence>
<dbReference type="InterPro" id="IPR008949">
    <property type="entry name" value="Isoprenoid_synthase_dom_sf"/>
</dbReference>
<evidence type="ECO:0000256" key="9">
    <source>
        <dbReference type="ARBA" id="ARBA00032380"/>
    </source>
</evidence>
<keyword evidence="6" id="KW-0479">Metal-binding</keyword>
<dbReference type="PANTHER" id="PTHR43281:SF1">
    <property type="entry name" value="FARNESYL DIPHOSPHATE SYNTHASE"/>
    <property type="match status" value="1"/>
</dbReference>
<dbReference type="EMBL" id="AP021853">
    <property type="protein sequence ID" value="BBN99056.1"/>
    <property type="molecule type" value="Genomic_DNA"/>
</dbReference>
<dbReference type="RefSeq" id="WP_028983829.1">
    <property type="nucleotide sequence ID" value="NZ_AP021853.1"/>
</dbReference>
<keyword evidence="5 12" id="KW-0808">Transferase</keyword>
<evidence type="ECO:0000256" key="3">
    <source>
        <dbReference type="ARBA" id="ARBA00012439"/>
    </source>
</evidence>
<name>A0A5K7X5B6_9BACL</name>
<keyword evidence="7" id="KW-0460">Magnesium</keyword>
<keyword evidence="8" id="KW-0414">Isoprene biosynthesis</keyword>
<protein>
    <recommendedName>
        <fullName evidence="4">Farnesyl diphosphate synthase</fullName>
        <ecNumber evidence="3">2.5.1.10</ecNumber>
    </recommendedName>
    <alternativeName>
        <fullName evidence="10">(2E,6E)-farnesyl diphosphate synthase</fullName>
    </alternativeName>
    <alternativeName>
        <fullName evidence="9">Geranyltranstransferase</fullName>
    </alternativeName>
</protein>
<dbReference type="GO" id="GO:0046872">
    <property type="term" value="F:metal ion binding"/>
    <property type="evidence" value="ECO:0007669"/>
    <property type="project" value="UniProtKB-KW"/>
</dbReference>
<dbReference type="GO" id="GO:0004337">
    <property type="term" value="F:(2E,6E)-farnesyl diphosphate synthase activity"/>
    <property type="evidence" value="ECO:0007669"/>
    <property type="project" value="UniProtKB-EC"/>
</dbReference>
<dbReference type="PROSITE" id="PS00723">
    <property type="entry name" value="POLYPRENYL_SYNTHASE_1"/>
    <property type="match status" value="1"/>
</dbReference>
<sequence>MSEALNAYLAEKKEWFDDQLPKLFKHLSITQKLKNAMLYSIKAGGKRIRPILLFATLHSFGRDEKIGLKTALGLEMIHTYSLIHDDLPAMDNDTLRRGQPTNHVVYGDGTAILAGDGLLTAAFQMIADDQSLDAAVRVALIGRLAKAAGPEGMVGGQEDDLEAEGEALHLEELMSIHKRKTGALIRFPVEAAAVIAEATEVQTEALIRYSEHLGLAFQIGDDILDVIGNEQALGKTIGSDLANNKNTYVSLLRVDGAKEKLAQEVEQALANLKELGFEDGLLGDLARYLEKRTH</sequence>
<comment type="cofactor">
    <cofactor evidence="1">
        <name>Mg(2+)</name>
        <dbReference type="ChEBI" id="CHEBI:18420"/>
    </cofactor>
</comment>
<accession>A0A5K7X5B6</accession>
<evidence type="ECO:0000256" key="8">
    <source>
        <dbReference type="ARBA" id="ARBA00023229"/>
    </source>
</evidence>
<evidence type="ECO:0000256" key="4">
    <source>
        <dbReference type="ARBA" id="ARBA00015100"/>
    </source>
</evidence>
<evidence type="ECO:0000313" key="13">
    <source>
        <dbReference type="EMBL" id="BBN99056.1"/>
    </source>
</evidence>
<dbReference type="Gene3D" id="1.10.600.10">
    <property type="entry name" value="Farnesyl Diphosphate Synthase"/>
    <property type="match status" value="1"/>
</dbReference>
<comment type="similarity">
    <text evidence="2 12">Belongs to the FPP/GGPP synthase family.</text>
</comment>
<evidence type="ECO:0000256" key="2">
    <source>
        <dbReference type="ARBA" id="ARBA00006706"/>
    </source>
</evidence>
<evidence type="ECO:0000256" key="11">
    <source>
        <dbReference type="ARBA" id="ARBA00049399"/>
    </source>
</evidence>
<dbReference type="GO" id="GO:0016114">
    <property type="term" value="P:terpenoid biosynthetic process"/>
    <property type="evidence" value="ECO:0007669"/>
    <property type="project" value="UniProtKB-ARBA"/>
</dbReference>
<dbReference type="Pfam" id="PF00348">
    <property type="entry name" value="polyprenyl_synt"/>
    <property type="match status" value="1"/>
</dbReference>
<dbReference type="FunFam" id="1.10.600.10:FF:000001">
    <property type="entry name" value="Geranylgeranyl diphosphate synthase"/>
    <property type="match status" value="1"/>
</dbReference>
<evidence type="ECO:0000256" key="5">
    <source>
        <dbReference type="ARBA" id="ARBA00022679"/>
    </source>
</evidence>
<dbReference type="AlphaFoldDB" id="A0A5K7X5B6"/>
<dbReference type="SUPFAM" id="SSF48576">
    <property type="entry name" value="Terpenoid synthases"/>
    <property type="match status" value="1"/>
</dbReference>
<dbReference type="PROSITE" id="PS00444">
    <property type="entry name" value="POLYPRENYL_SYNTHASE_2"/>
    <property type="match status" value="1"/>
</dbReference>
<dbReference type="Proteomes" id="UP000326951">
    <property type="component" value="Chromosome"/>
</dbReference>
<evidence type="ECO:0000256" key="10">
    <source>
        <dbReference type="ARBA" id="ARBA00032873"/>
    </source>
</evidence>
<dbReference type="PANTHER" id="PTHR43281">
    <property type="entry name" value="FARNESYL DIPHOSPHATE SYNTHASE"/>
    <property type="match status" value="1"/>
</dbReference>